<feature type="binding site" evidence="12">
    <location>
        <position position="141"/>
    </location>
    <ligand>
        <name>substrate</name>
    </ligand>
</feature>
<keyword evidence="8 12" id="KW-0067">ATP-binding</keyword>
<keyword evidence="4 12" id="KW-0808">Transferase</keyword>
<dbReference type="Pfam" id="PF00294">
    <property type="entry name" value="PfkB"/>
    <property type="match status" value="1"/>
</dbReference>
<evidence type="ECO:0000256" key="4">
    <source>
        <dbReference type="ARBA" id="ARBA00022679"/>
    </source>
</evidence>
<keyword evidence="9 12" id="KW-0460">Magnesium</keyword>
<comment type="catalytic activity">
    <reaction evidence="12">
        <text>D-ribose + ATP = D-ribose 5-phosphate + ADP + H(+)</text>
        <dbReference type="Rhea" id="RHEA:13697"/>
        <dbReference type="ChEBI" id="CHEBI:15378"/>
        <dbReference type="ChEBI" id="CHEBI:30616"/>
        <dbReference type="ChEBI" id="CHEBI:47013"/>
        <dbReference type="ChEBI" id="CHEBI:78346"/>
        <dbReference type="ChEBI" id="CHEBI:456216"/>
        <dbReference type="EC" id="2.7.1.15"/>
    </reaction>
</comment>
<feature type="binding site" evidence="12">
    <location>
        <begin position="41"/>
        <end position="45"/>
    </location>
    <ligand>
        <name>substrate</name>
    </ligand>
</feature>
<dbReference type="GO" id="GO:0004747">
    <property type="term" value="F:ribokinase activity"/>
    <property type="evidence" value="ECO:0007669"/>
    <property type="project" value="UniProtKB-EC"/>
</dbReference>
<evidence type="ECO:0000256" key="9">
    <source>
        <dbReference type="ARBA" id="ARBA00022842"/>
    </source>
</evidence>
<keyword evidence="12" id="KW-0963">Cytoplasm</keyword>
<dbReference type="Proteomes" id="UP001596410">
    <property type="component" value="Unassembled WGS sequence"/>
</dbReference>
<dbReference type="InterPro" id="IPR011877">
    <property type="entry name" value="Ribokinase"/>
</dbReference>
<feature type="binding site" evidence="12">
    <location>
        <position position="268"/>
    </location>
    <ligand>
        <name>K(+)</name>
        <dbReference type="ChEBI" id="CHEBI:29103"/>
    </ligand>
</feature>
<dbReference type="NCBIfam" id="TIGR02152">
    <property type="entry name" value="D_ribokin_bact"/>
    <property type="match status" value="1"/>
</dbReference>
<feature type="binding site" evidence="12">
    <location>
        <position position="233"/>
    </location>
    <ligand>
        <name>substrate</name>
    </ligand>
</feature>
<evidence type="ECO:0000256" key="7">
    <source>
        <dbReference type="ARBA" id="ARBA00022777"/>
    </source>
</evidence>
<feature type="binding site" evidence="12">
    <location>
        <begin position="13"/>
        <end position="15"/>
    </location>
    <ligand>
        <name>substrate</name>
    </ligand>
</feature>
<keyword evidence="5 12" id="KW-0479">Metal-binding</keyword>
<keyword evidence="7 12" id="KW-0418">Kinase</keyword>
<dbReference type="PRINTS" id="PR00990">
    <property type="entry name" value="RIBOKINASE"/>
</dbReference>
<dbReference type="HAMAP" id="MF_01987">
    <property type="entry name" value="Ribokinase"/>
    <property type="match status" value="1"/>
</dbReference>
<dbReference type="PANTHER" id="PTHR10584">
    <property type="entry name" value="SUGAR KINASE"/>
    <property type="match status" value="1"/>
</dbReference>
<feature type="domain" description="Carbohydrate kinase PfkB" evidence="13">
    <location>
        <begin position="5"/>
        <end position="275"/>
    </location>
</feature>
<feature type="active site" description="Proton acceptor" evidence="12">
    <location>
        <position position="233"/>
    </location>
</feature>
<proteinExistence type="inferred from homology"/>
<comment type="similarity">
    <text evidence="12">Belongs to the carbohydrate kinase PfkB family. Ribokinase subfamily.</text>
</comment>
<comment type="caution">
    <text evidence="14">The sequence shown here is derived from an EMBL/GenBank/DDBJ whole genome shotgun (WGS) entry which is preliminary data.</text>
</comment>
<feature type="binding site" evidence="12">
    <location>
        <begin position="232"/>
        <end position="233"/>
    </location>
    <ligand>
        <name>ATP</name>
        <dbReference type="ChEBI" id="CHEBI:30616"/>
    </ligand>
</feature>
<feature type="binding site" evidence="12">
    <location>
        <position position="266"/>
    </location>
    <ligand>
        <name>K(+)</name>
        <dbReference type="ChEBI" id="CHEBI:29103"/>
    </ligand>
</feature>
<comment type="function">
    <text evidence="12">Catalyzes the phosphorylation of ribose at O-5 in a reaction requiring ATP and magnesium. The resulting D-ribose-5-phosphate can then be used either for sythesis of nucleotides, histidine, and tryptophan, or as a component of the pentose phosphate pathway.</text>
</comment>
<evidence type="ECO:0000256" key="1">
    <source>
        <dbReference type="ARBA" id="ARBA00005380"/>
    </source>
</evidence>
<keyword evidence="11 12" id="KW-0119">Carbohydrate metabolism</keyword>
<dbReference type="SUPFAM" id="SSF53613">
    <property type="entry name" value="Ribokinase-like"/>
    <property type="match status" value="1"/>
</dbReference>
<comment type="activity regulation">
    <text evidence="12">Activated by a monovalent cation that binds near, but not in, the active site. The most likely occupant of the site in vivo is potassium. Ion binding induces a conformational change that may alter substrate affinity.</text>
</comment>
<dbReference type="InterPro" id="IPR029056">
    <property type="entry name" value="Ribokinase-like"/>
</dbReference>
<dbReference type="Gene3D" id="3.40.1190.20">
    <property type="match status" value="1"/>
</dbReference>
<comment type="subunit">
    <text evidence="12">Homodimer.</text>
</comment>
<dbReference type="PANTHER" id="PTHR10584:SF166">
    <property type="entry name" value="RIBOKINASE"/>
    <property type="match status" value="1"/>
</dbReference>
<protein>
    <recommendedName>
        <fullName evidence="3 12">Ribokinase</fullName>
        <shortName evidence="12">RK</shortName>
        <ecNumber evidence="2 12">2.7.1.15</ecNumber>
    </recommendedName>
</protein>
<dbReference type="InterPro" id="IPR011611">
    <property type="entry name" value="PfkB_dom"/>
</dbReference>
<keyword evidence="15" id="KW-1185">Reference proteome</keyword>
<evidence type="ECO:0000256" key="3">
    <source>
        <dbReference type="ARBA" id="ARBA00016943"/>
    </source>
</evidence>
<feature type="binding site" evidence="12">
    <location>
        <position position="263"/>
    </location>
    <ligand>
        <name>K(+)</name>
        <dbReference type="ChEBI" id="CHEBI:29103"/>
    </ligand>
</feature>
<comment type="subcellular location">
    <subcellularLocation>
        <location evidence="12">Cytoplasm</location>
    </subcellularLocation>
</comment>
<keyword evidence="6 12" id="KW-0547">Nucleotide-binding</keyword>
<evidence type="ECO:0000256" key="6">
    <source>
        <dbReference type="ARBA" id="ARBA00022741"/>
    </source>
</evidence>
<feature type="binding site" evidence="12">
    <location>
        <position position="257"/>
    </location>
    <ligand>
        <name>ATP</name>
        <dbReference type="ChEBI" id="CHEBI:30616"/>
    </ligand>
</feature>
<evidence type="ECO:0000256" key="11">
    <source>
        <dbReference type="ARBA" id="ARBA00023277"/>
    </source>
</evidence>
<feature type="binding site" evidence="12">
    <location>
        <position position="229"/>
    </location>
    <ligand>
        <name>K(+)</name>
        <dbReference type="ChEBI" id="CHEBI:29103"/>
    </ligand>
</feature>
<evidence type="ECO:0000256" key="10">
    <source>
        <dbReference type="ARBA" id="ARBA00022958"/>
    </source>
</evidence>
<evidence type="ECO:0000313" key="14">
    <source>
        <dbReference type="EMBL" id="MFC7060989.1"/>
    </source>
</evidence>
<keyword evidence="10 12" id="KW-0630">Potassium</keyword>
<dbReference type="PROSITE" id="PS00584">
    <property type="entry name" value="PFKB_KINASES_2"/>
    <property type="match status" value="1"/>
</dbReference>
<evidence type="ECO:0000256" key="5">
    <source>
        <dbReference type="ARBA" id="ARBA00022723"/>
    </source>
</evidence>
<dbReference type="InterPro" id="IPR002173">
    <property type="entry name" value="Carboh/pur_kinase_PfkB_CS"/>
</dbReference>
<feature type="binding site" evidence="12">
    <location>
        <begin position="205"/>
        <end position="210"/>
    </location>
    <ligand>
        <name>ATP</name>
        <dbReference type="ChEBI" id="CHEBI:30616"/>
    </ligand>
</feature>
<reference evidence="15" key="1">
    <citation type="journal article" date="2019" name="Int. J. Syst. Evol. Microbiol.">
        <title>The Global Catalogue of Microorganisms (GCM) 10K type strain sequencing project: providing services to taxonomists for standard genome sequencing and annotation.</title>
        <authorList>
            <consortium name="The Broad Institute Genomics Platform"/>
            <consortium name="The Broad Institute Genome Sequencing Center for Infectious Disease"/>
            <person name="Wu L."/>
            <person name="Ma J."/>
        </authorList>
    </citation>
    <scope>NUCLEOTIDE SEQUENCE [LARGE SCALE GENOMIC DNA]</scope>
    <source>
        <strain evidence="15">CGMCC 4.1621</strain>
    </source>
</reference>
<dbReference type="EMBL" id="JBHSZV010000010">
    <property type="protein sequence ID" value="MFC7060989.1"/>
    <property type="molecule type" value="Genomic_DNA"/>
</dbReference>
<dbReference type="RefSeq" id="WP_204708664.1">
    <property type="nucleotide sequence ID" value="NZ_JBHSZV010000010.1"/>
</dbReference>
<organism evidence="14 15">
    <name type="scientific">Halobacillus seohaensis</name>
    <dbReference type="NCBI Taxonomy" id="447421"/>
    <lineage>
        <taxon>Bacteria</taxon>
        <taxon>Bacillati</taxon>
        <taxon>Bacillota</taxon>
        <taxon>Bacilli</taxon>
        <taxon>Bacillales</taxon>
        <taxon>Bacillaceae</taxon>
        <taxon>Halobacillus</taxon>
    </lineage>
</organism>
<evidence type="ECO:0000256" key="2">
    <source>
        <dbReference type="ARBA" id="ARBA00012035"/>
    </source>
</evidence>
<feature type="binding site" evidence="12">
    <location>
        <position position="227"/>
    </location>
    <ligand>
        <name>K(+)</name>
        <dbReference type="ChEBI" id="CHEBI:29103"/>
    </ligand>
</feature>
<name>A0ABW2EF81_9BACI</name>
<comment type="cofactor">
    <cofactor evidence="12">
        <name>Mg(2+)</name>
        <dbReference type="ChEBI" id="CHEBI:18420"/>
    </cofactor>
    <text evidence="12">Requires a divalent cation, most likely magnesium in vivo, as an electrophilic catalyst to aid phosphoryl group transfer. It is the chelate of the metal and the nucleotide that is the actual substrate.</text>
</comment>
<dbReference type="CDD" id="cd01174">
    <property type="entry name" value="ribokinase"/>
    <property type="match status" value="1"/>
</dbReference>
<dbReference type="InterPro" id="IPR002139">
    <property type="entry name" value="Ribo/fructo_kinase"/>
</dbReference>
<gene>
    <name evidence="12 14" type="primary">rbsK</name>
    <name evidence="14" type="ORF">ACFQIC_03780</name>
</gene>
<accession>A0ABW2EF81</accession>
<evidence type="ECO:0000256" key="12">
    <source>
        <dbReference type="HAMAP-Rule" id="MF_01987"/>
    </source>
</evidence>
<dbReference type="EC" id="2.7.1.15" evidence="2 12"/>
<feature type="binding site" evidence="12">
    <location>
        <position position="185"/>
    </location>
    <ligand>
        <name>ATP</name>
        <dbReference type="ChEBI" id="CHEBI:30616"/>
    </ligand>
</feature>
<comment type="caution">
    <text evidence="12">Lacks conserved residue(s) required for the propagation of feature annotation.</text>
</comment>
<sequence length="285" mass="30651">MKTPKITVVGSINMDLLTTISRIPNNGETNFGEAFTMKPGGKGANQAVAATRLGGDVSFIGKVGNDAIGKELLELLKKENIQTSTVGVSESRATGVANILLNDHDNRIMVVSGANEEVTVEFVESFKDTLRQSDVVLSQLEVPKETVEWCASFCKDHGIPFILNPAPAIDLPQEAWADCTYITPNEEEAEKLFLENNYKDQLITTLGPRGASYNDKIIPSVFVEVVDTTGAGDTFNGALAFYLGAEYSVEKAIAYANVAASFTVESVGAQVGMPSADQVESRRTF</sequence>
<comment type="pathway">
    <text evidence="12">Carbohydrate metabolism; D-ribose degradation; D-ribose 5-phosphate from beta-D-ribopyranose: step 2/2.</text>
</comment>
<evidence type="ECO:0000256" key="8">
    <source>
        <dbReference type="ARBA" id="ARBA00022840"/>
    </source>
</evidence>
<evidence type="ECO:0000259" key="13">
    <source>
        <dbReference type="Pfam" id="PF00294"/>
    </source>
</evidence>
<evidence type="ECO:0000313" key="15">
    <source>
        <dbReference type="Proteomes" id="UP001596410"/>
    </source>
</evidence>
<comment type="similarity">
    <text evidence="1">Belongs to the carbohydrate kinase pfkB family.</text>
</comment>